<gene>
    <name evidence="10" type="ORF">GOP47_0021064</name>
</gene>
<feature type="domain" description="AAA+ ATPase" evidence="9">
    <location>
        <begin position="250"/>
        <end position="408"/>
    </location>
</feature>
<feature type="compositionally biased region" description="Low complexity" evidence="7">
    <location>
        <begin position="325"/>
        <end position="337"/>
    </location>
</feature>
<dbReference type="SUPFAM" id="SSF52540">
    <property type="entry name" value="P-loop containing nucleoside triphosphate hydrolases"/>
    <property type="match status" value="1"/>
</dbReference>
<dbReference type="SMART" id="SM00382">
    <property type="entry name" value="AAA"/>
    <property type="match status" value="1"/>
</dbReference>
<evidence type="ECO:0000256" key="8">
    <source>
        <dbReference type="SAM" id="Phobius"/>
    </source>
</evidence>
<dbReference type="EMBL" id="JABFUD020000020">
    <property type="protein sequence ID" value="KAI5064394.1"/>
    <property type="molecule type" value="Genomic_DNA"/>
</dbReference>
<dbReference type="PANTHER" id="PTHR23070">
    <property type="entry name" value="BCS1 AAA-TYPE ATPASE"/>
    <property type="match status" value="1"/>
</dbReference>
<evidence type="ECO:0000313" key="11">
    <source>
        <dbReference type="Proteomes" id="UP000886520"/>
    </source>
</evidence>
<accession>A0A9D4UBY8</accession>
<feature type="transmembrane region" description="Helical" evidence="8">
    <location>
        <begin position="6"/>
        <end position="28"/>
    </location>
</feature>
<keyword evidence="8" id="KW-0472">Membrane</keyword>
<dbReference type="Pfam" id="PF00004">
    <property type="entry name" value="AAA"/>
    <property type="match status" value="1"/>
</dbReference>
<feature type="region of interest" description="Disordered" evidence="7">
    <location>
        <begin position="321"/>
        <end position="354"/>
    </location>
</feature>
<feature type="compositionally biased region" description="Basic and acidic residues" evidence="7">
    <location>
        <begin position="338"/>
        <end position="350"/>
    </location>
</feature>
<keyword evidence="8" id="KW-0812">Transmembrane</keyword>
<dbReference type="InterPro" id="IPR003593">
    <property type="entry name" value="AAA+_ATPase"/>
</dbReference>
<comment type="catalytic activity">
    <reaction evidence="5">
        <text>ATP + H2O = ADP + phosphate + H(+)</text>
        <dbReference type="Rhea" id="RHEA:13065"/>
        <dbReference type="ChEBI" id="CHEBI:15377"/>
        <dbReference type="ChEBI" id="CHEBI:15378"/>
        <dbReference type="ChEBI" id="CHEBI:30616"/>
        <dbReference type="ChEBI" id="CHEBI:43474"/>
        <dbReference type="ChEBI" id="CHEBI:456216"/>
    </reaction>
</comment>
<organism evidence="10 11">
    <name type="scientific">Adiantum capillus-veneris</name>
    <name type="common">Maidenhair fern</name>
    <dbReference type="NCBI Taxonomy" id="13818"/>
    <lineage>
        <taxon>Eukaryota</taxon>
        <taxon>Viridiplantae</taxon>
        <taxon>Streptophyta</taxon>
        <taxon>Embryophyta</taxon>
        <taxon>Tracheophyta</taxon>
        <taxon>Polypodiopsida</taxon>
        <taxon>Polypodiidae</taxon>
        <taxon>Polypodiales</taxon>
        <taxon>Pteridineae</taxon>
        <taxon>Pteridaceae</taxon>
        <taxon>Vittarioideae</taxon>
        <taxon>Adiantum</taxon>
    </lineage>
</organism>
<dbReference type="InterPro" id="IPR050747">
    <property type="entry name" value="Mitochondrial_chaperone_BCS1"/>
</dbReference>
<dbReference type="InterPro" id="IPR058017">
    <property type="entry name" value="At3g28540-like_C"/>
</dbReference>
<dbReference type="InterPro" id="IPR025753">
    <property type="entry name" value="AAA_N_dom"/>
</dbReference>
<keyword evidence="6" id="KW-0175">Coiled coil</keyword>
<dbReference type="OrthoDB" id="10251412at2759"/>
<evidence type="ECO:0000259" key="9">
    <source>
        <dbReference type="SMART" id="SM00382"/>
    </source>
</evidence>
<dbReference type="Gene3D" id="6.10.280.40">
    <property type="match status" value="1"/>
</dbReference>
<comment type="caution">
    <text evidence="10">The sequence shown here is derived from an EMBL/GenBank/DDBJ whole genome shotgun (WGS) entry which is preliminary data.</text>
</comment>
<sequence>MKPTEVLAYLGSLVGMITVAQTMLHTVLPPPLRHLLQRFFDKLKEHFTRYHYVDIPENDESCLSNELYGAVKLHLSANARSYAPKAKRVKLCRTLNSSEITWSPARSQQVPMSFQGARVWWEHHIIRPQTSDPRSPWRSFREEEVEDRRKYTLRVHKCHKERIITPYMEHILKQAQEIKLSNRQRHLYTNAKGGSSYYDLYRSTWDHVPFKHPSTFDTLAMDPQRKSQIQADLKSYMDGQEFYKKTGRAWKRGYLLHGPPGTGKSSLIAAMANFLCYDVYDLELTHVRSNGDLRKMLLKTTSKSIIVIEDIDCSLDLASSRAKKSSSPSSPSSSASRRTYEGRGDEKDETLPPSSMTLSGLLNFTDGLWSCCGEERIFVFTTNHVENLDPALLRPGRMDMHILMSYCTYAAFKILVMNYLDMDDHALLPKVEGIIEDAHVTPAEVSEVLMRNRDDAERAMEELMVALEVAKARPWPPLPVKKAGAEEAVDGAGAGEVEEVKEAVEVEKKSRSGEKERCPFCPCGKKGRDREKHEEIKVEKKEEKDVCICIDKGEVTQSKPNEGSCIKGGDNNQGVG</sequence>
<dbReference type="GO" id="GO:0006950">
    <property type="term" value="P:response to stress"/>
    <property type="evidence" value="ECO:0007669"/>
    <property type="project" value="UniProtKB-ARBA"/>
</dbReference>
<keyword evidence="8" id="KW-1133">Transmembrane helix</keyword>
<evidence type="ECO:0000256" key="5">
    <source>
        <dbReference type="ARBA" id="ARBA00049360"/>
    </source>
</evidence>
<evidence type="ECO:0000256" key="4">
    <source>
        <dbReference type="ARBA" id="ARBA00022842"/>
    </source>
</evidence>
<dbReference type="InterPro" id="IPR027417">
    <property type="entry name" value="P-loop_NTPase"/>
</dbReference>
<reference evidence="10" key="1">
    <citation type="submission" date="2021-01" db="EMBL/GenBank/DDBJ databases">
        <title>Adiantum capillus-veneris genome.</title>
        <authorList>
            <person name="Fang Y."/>
            <person name="Liao Q."/>
        </authorList>
    </citation>
    <scope>NUCLEOTIDE SEQUENCE</scope>
    <source>
        <strain evidence="10">H3</strain>
        <tissue evidence="10">Leaf</tissue>
    </source>
</reference>
<keyword evidence="4" id="KW-0460">Magnesium</keyword>
<comment type="similarity">
    <text evidence="2">Belongs to the AAA ATPase family. BCS1 subfamily.</text>
</comment>
<dbReference type="Pfam" id="PF14363">
    <property type="entry name" value="AAA_assoc"/>
    <property type="match status" value="1"/>
</dbReference>
<keyword evidence="3" id="KW-0150">Chloroplast</keyword>
<evidence type="ECO:0000256" key="2">
    <source>
        <dbReference type="ARBA" id="ARBA00007448"/>
    </source>
</evidence>
<keyword evidence="11" id="KW-1185">Reference proteome</keyword>
<dbReference type="CDD" id="cd19510">
    <property type="entry name" value="RecA-like_BCS1"/>
    <property type="match status" value="1"/>
</dbReference>
<dbReference type="AlphaFoldDB" id="A0A9D4UBY8"/>
<proteinExistence type="inferred from homology"/>
<evidence type="ECO:0000256" key="3">
    <source>
        <dbReference type="ARBA" id="ARBA00022528"/>
    </source>
</evidence>
<evidence type="ECO:0000256" key="6">
    <source>
        <dbReference type="SAM" id="Coils"/>
    </source>
</evidence>
<dbReference type="Pfam" id="PF25568">
    <property type="entry name" value="AAA_lid_At3g28540"/>
    <property type="match status" value="1"/>
</dbReference>
<comment type="cofactor">
    <cofactor evidence="1">
        <name>Mg(2+)</name>
        <dbReference type="ChEBI" id="CHEBI:18420"/>
    </cofactor>
</comment>
<dbReference type="InterPro" id="IPR003959">
    <property type="entry name" value="ATPase_AAA_core"/>
</dbReference>
<protein>
    <recommendedName>
        <fullName evidence="9">AAA+ ATPase domain-containing protein</fullName>
    </recommendedName>
</protein>
<keyword evidence="3" id="KW-0934">Plastid</keyword>
<evidence type="ECO:0000256" key="1">
    <source>
        <dbReference type="ARBA" id="ARBA00001946"/>
    </source>
</evidence>
<evidence type="ECO:0000313" key="10">
    <source>
        <dbReference type="EMBL" id="KAI5064394.1"/>
    </source>
</evidence>
<dbReference type="Gene3D" id="3.40.50.300">
    <property type="entry name" value="P-loop containing nucleotide triphosphate hydrolases"/>
    <property type="match status" value="1"/>
</dbReference>
<dbReference type="GO" id="GO:0016887">
    <property type="term" value="F:ATP hydrolysis activity"/>
    <property type="evidence" value="ECO:0007669"/>
    <property type="project" value="InterPro"/>
</dbReference>
<feature type="coiled-coil region" evidence="6">
    <location>
        <begin position="446"/>
        <end position="473"/>
    </location>
</feature>
<name>A0A9D4UBY8_ADICA</name>
<feature type="region of interest" description="Disordered" evidence="7">
    <location>
        <begin position="556"/>
        <end position="576"/>
    </location>
</feature>
<evidence type="ECO:0000256" key="7">
    <source>
        <dbReference type="SAM" id="MobiDB-lite"/>
    </source>
</evidence>
<dbReference type="GO" id="GO:0005524">
    <property type="term" value="F:ATP binding"/>
    <property type="evidence" value="ECO:0007669"/>
    <property type="project" value="InterPro"/>
</dbReference>
<dbReference type="Proteomes" id="UP000886520">
    <property type="component" value="Chromosome 20"/>
</dbReference>